<dbReference type="PANTHER" id="PTHR42877:SF4">
    <property type="entry name" value="FAD_NAD(P)-BINDING DOMAIN-CONTAINING PROTEIN-RELATED"/>
    <property type="match status" value="1"/>
</dbReference>
<evidence type="ECO:0000313" key="2">
    <source>
        <dbReference type="EMBL" id="KAF5664960.1"/>
    </source>
</evidence>
<organism evidence="2 3">
    <name type="scientific">Fusarium heterosporum</name>
    <dbReference type="NCBI Taxonomy" id="42747"/>
    <lineage>
        <taxon>Eukaryota</taxon>
        <taxon>Fungi</taxon>
        <taxon>Dikarya</taxon>
        <taxon>Ascomycota</taxon>
        <taxon>Pezizomycotina</taxon>
        <taxon>Sordariomycetes</taxon>
        <taxon>Hypocreomycetidae</taxon>
        <taxon>Hypocreales</taxon>
        <taxon>Nectriaceae</taxon>
        <taxon>Fusarium</taxon>
        <taxon>Fusarium heterosporum species complex</taxon>
    </lineage>
</organism>
<dbReference type="Gene3D" id="3.50.50.60">
    <property type="entry name" value="FAD/NAD(P)-binding domain"/>
    <property type="match status" value="3"/>
</dbReference>
<comment type="caution">
    <text evidence="2">The sequence shown here is derived from an EMBL/GenBank/DDBJ whole genome shotgun (WGS) entry which is preliminary data.</text>
</comment>
<dbReference type="Proteomes" id="UP000567885">
    <property type="component" value="Unassembled WGS sequence"/>
</dbReference>
<dbReference type="InterPro" id="IPR051209">
    <property type="entry name" value="FAD-bind_Monooxygenase_sf"/>
</dbReference>
<proteinExistence type="inferred from homology"/>
<keyword evidence="2" id="KW-0503">Monooxygenase</keyword>
<keyword evidence="2" id="KW-0560">Oxidoreductase</keyword>
<dbReference type="OrthoDB" id="74360at2759"/>
<dbReference type="GO" id="GO:0004497">
    <property type="term" value="F:monooxygenase activity"/>
    <property type="evidence" value="ECO:0007669"/>
    <property type="project" value="UniProtKB-KW"/>
</dbReference>
<evidence type="ECO:0000256" key="1">
    <source>
        <dbReference type="ARBA" id="ARBA00010139"/>
    </source>
</evidence>
<dbReference type="EMBL" id="JAAGWQ010000129">
    <property type="protein sequence ID" value="KAF5664960.1"/>
    <property type="molecule type" value="Genomic_DNA"/>
</dbReference>
<dbReference type="AlphaFoldDB" id="A0A8H5T3I1"/>
<dbReference type="InterPro" id="IPR036188">
    <property type="entry name" value="FAD/NAD-bd_sf"/>
</dbReference>
<name>A0A8H5T3I1_FUSHE</name>
<protein>
    <submittedName>
        <fullName evidence="2">Monooxygenase</fullName>
    </submittedName>
</protein>
<dbReference type="SUPFAM" id="SSF51905">
    <property type="entry name" value="FAD/NAD(P)-binding domain"/>
    <property type="match status" value="1"/>
</dbReference>
<dbReference type="Pfam" id="PF13450">
    <property type="entry name" value="NAD_binding_8"/>
    <property type="match status" value="1"/>
</dbReference>
<reference evidence="2 3" key="1">
    <citation type="submission" date="2020-05" db="EMBL/GenBank/DDBJ databases">
        <title>Identification and distribution of gene clusters putatively required for synthesis of sphingolipid metabolism inhibitors in phylogenetically diverse species of the filamentous fungus Fusarium.</title>
        <authorList>
            <person name="Kim H.-S."/>
            <person name="Busman M."/>
            <person name="Brown D.W."/>
            <person name="Divon H."/>
            <person name="Uhlig S."/>
            <person name="Proctor R.H."/>
        </authorList>
    </citation>
    <scope>NUCLEOTIDE SEQUENCE [LARGE SCALE GENOMIC DNA]</scope>
    <source>
        <strain evidence="2 3">NRRL 20693</strain>
    </source>
</reference>
<sequence>MEPTPTAFVPKPIRIIVVGAGISGIQFLKDATTKLLNIDVTVYDKNNEEGGTWTENRYPGYIQFNTTCNGALWDEKNSEWIVSLQEQGEYIREITVKCDVFVMATGRLNNWKFPNLPGLDRFEGSLIHTANWPQSLDYRGKDIAVIGNGASSTQCLARLAQDAGSIGNFIRGPTYLVPHVFSQNGEAQVTYAKSTIEKLESDPNTYLQFRKDLEQKLAGGFEGLWTNSNASEEFTRTAQQHMINKIDDPQALKALLPTDYKAGCRRFTPADKYMEALNQPNVELISSSIERVEGNAIITNDGKRRAYDMIVCGTGFEPYTPRFPIRGREAADLSHLWSIDGEYESYLAATVTGFPNFFVFNPPICPVNGSAYPGIERTSDYIIRVLDRLQKDNLKSICVKQSAQDSFNQWVQSRMHEMVWSGPCSSWYKLSNGKIIVPWPGTIHHYYAATEIVRWEDFDLEYEDDGQRFASFGNGITIEGFSPENIPWLY</sequence>
<dbReference type="PANTHER" id="PTHR42877">
    <property type="entry name" value="L-ORNITHINE N(5)-MONOOXYGENASE-RELATED"/>
    <property type="match status" value="1"/>
</dbReference>
<keyword evidence="3" id="KW-1185">Reference proteome</keyword>
<accession>A0A8H5T3I1</accession>
<comment type="similarity">
    <text evidence="1">Belongs to the FAD-binding monooxygenase family.</text>
</comment>
<gene>
    <name evidence="2" type="ORF">FHETE_6820</name>
</gene>
<evidence type="ECO:0000313" key="3">
    <source>
        <dbReference type="Proteomes" id="UP000567885"/>
    </source>
</evidence>